<dbReference type="InterPro" id="IPR052343">
    <property type="entry name" value="Retrotransposon-Effector_Assoc"/>
</dbReference>
<gene>
    <name evidence="2" type="ORF">LIER_06523</name>
</gene>
<evidence type="ECO:0000259" key="1">
    <source>
        <dbReference type="PROSITE" id="PS50878"/>
    </source>
</evidence>
<comment type="caution">
    <text evidence="2">The sequence shown here is derived from an EMBL/GenBank/DDBJ whole genome shotgun (WGS) entry which is preliminary data.</text>
</comment>
<dbReference type="EMBL" id="BAABME010000957">
    <property type="protein sequence ID" value="GAA0146610.1"/>
    <property type="molecule type" value="Genomic_DNA"/>
</dbReference>
<evidence type="ECO:0000313" key="3">
    <source>
        <dbReference type="Proteomes" id="UP001454036"/>
    </source>
</evidence>
<dbReference type="CDD" id="cd01650">
    <property type="entry name" value="RT_nLTR_like"/>
    <property type="match status" value="1"/>
</dbReference>
<organism evidence="2 3">
    <name type="scientific">Lithospermum erythrorhizon</name>
    <name type="common">Purple gromwell</name>
    <name type="synonym">Lithospermum officinale var. erythrorhizon</name>
    <dbReference type="NCBI Taxonomy" id="34254"/>
    <lineage>
        <taxon>Eukaryota</taxon>
        <taxon>Viridiplantae</taxon>
        <taxon>Streptophyta</taxon>
        <taxon>Embryophyta</taxon>
        <taxon>Tracheophyta</taxon>
        <taxon>Spermatophyta</taxon>
        <taxon>Magnoliopsida</taxon>
        <taxon>eudicotyledons</taxon>
        <taxon>Gunneridae</taxon>
        <taxon>Pentapetalae</taxon>
        <taxon>asterids</taxon>
        <taxon>lamiids</taxon>
        <taxon>Boraginales</taxon>
        <taxon>Boraginaceae</taxon>
        <taxon>Boraginoideae</taxon>
        <taxon>Lithospermeae</taxon>
        <taxon>Lithospermum</taxon>
    </lineage>
</organism>
<dbReference type="InterPro" id="IPR000477">
    <property type="entry name" value="RT_dom"/>
</dbReference>
<dbReference type="Proteomes" id="UP001454036">
    <property type="component" value="Unassembled WGS sequence"/>
</dbReference>
<evidence type="ECO:0000313" key="2">
    <source>
        <dbReference type="EMBL" id="GAA0146610.1"/>
    </source>
</evidence>
<name>A0AAV3P4U5_LITER</name>
<keyword evidence="3" id="KW-1185">Reference proteome</keyword>
<proteinExistence type="predicted"/>
<reference evidence="2 3" key="1">
    <citation type="submission" date="2024-01" db="EMBL/GenBank/DDBJ databases">
        <title>The complete chloroplast genome sequence of Lithospermum erythrorhizon: insights into the phylogenetic relationship among Boraginaceae species and the maternal lineages of purple gromwells.</title>
        <authorList>
            <person name="Okada T."/>
            <person name="Watanabe K."/>
        </authorList>
    </citation>
    <scope>NUCLEOTIDE SEQUENCE [LARGE SCALE GENOMIC DNA]</scope>
</reference>
<dbReference type="InterPro" id="IPR043502">
    <property type="entry name" value="DNA/RNA_pol_sf"/>
</dbReference>
<dbReference type="PANTHER" id="PTHR46890:SF48">
    <property type="entry name" value="RNA-DIRECTED DNA POLYMERASE"/>
    <property type="match status" value="1"/>
</dbReference>
<dbReference type="AlphaFoldDB" id="A0AAV3P4U5"/>
<dbReference type="Pfam" id="PF00078">
    <property type="entry name" value="RVT_1"/>
    <property type="match status" value="1"/>
</dbReference>
<accession>A0AAV3P4U5</accession>
<dbReference type="PROSITE" id="PS50878">
    <property type="entry name" value="RT_POL"/>
    <property type="match status" value="1"/>
</dbReference>
<dbReference type="SUPFAM" id="SSF56672">
    <property type="entry name" value="DNA/RNA polymerases"/>
    <property type="match status" value="1"/>
</dbReference>
<feature type="domain" description="Reverse transcriptase" evidence="1">
    <location>
        <begin position="143"/>
        <end position="414"/>
    </location>
</feature>
<dbReference type="PANTHER" id="PTHR46890">
    <property type="entry name" value="NON-LTR RETROLELEMENT REVERSE TRANSCRIPTASE-LIKE PROTEIN-RELATED"/>
    <property type="match status" value="1"/>
</dbReference>
<protein>
    <recommendedName>
        <fullName evidence="1">Reverse transcriptase domain-containing protein</fullName>
    </recommendedName>
</protein>
<sequence length="639" mass="73172">MQESNDIYWAQRAKVKWQLKGDRNTAYFHALSVQRGKHNLITSLQDDEGVWHADSRSIHILATNFYKELFTSQTEGIIPLLGHLQMPMISGTMLDMRFTKEDVKKSVFLIQGNKSPGPDGMPGIFFQHYWEALGPKVCTMVLDCVNEGIFLSKFNFTSIYLIPKVMISVNLTQFRPIALCNVIAKLVAKVLATRLKSVLPNIISDSQNAFVPRRLITDNVLMAFEAHHFIKNQKTGTRGHMSIKLDMLKAYDRIKWSFLKEMMIKLNFSIKWVTLIMLYPSSVTYSVLINWEQTGIIRPGRRLRQGDPLSPYLFILCTEGFIALIKDAVLRGNINGIELGAGVETLSHLMFADHTLLLGVATVEEALCFKEKVKHRIVDWKSKLLSKAEKKVFINAVLQSIPTNAMQYFQGLKTFARKYILLLQAIGFKDMHHFNQALLYKQVWRILTELKSPLASFVIRTRPDEKGCQWKIGDGKKVKIWQVPWLTHTWSHGPITPAPQGLHQATIAELIDEITGTWNQGKIREWFYDIDSEQILKIPINNLNHEDSIIRSHNPRGLFIVKSTYSFIHSLSLSSSSETNMHVFNTCKFTKEVSKELMIAETSDQIREFHILYKMEKISSGSFCCMDGQFVAYLAPKEH</sequence>